<dbReference type="OrthoDB" id="1652387at2"/>
<evidence type="ECO:0000313" key="1">
    <source>
        <dbReference type="EMBL" id="EUJ37753.1"/>
    </source>
</evidence>
<accession>W7CXI8</accession>
<dbReference type="RefSeq" id="WP_035315083.1">
    <property type="nucleotide sequence ID" value="NZ_AODH01000039.1"/>
</dbReference>
<comment type="caution">
    <text evidence="1">The sequence shown here is derived from an EMBL/GenBank/DDBJ whole genome shotgun (WGS) entry which is preliminary data.</text>
</comment>
<protein>
    <recommendedName>
        <fullName evidence="3">CxxH/CxxC protein</fullName>
    </recommendedName>
</protein>
<evidence type="ECO:0000313" key="2">
    <source>
        <dbReference type="Proteomes" id="UP000019243"/>
    </source>
</evidence>
<organism evidence="1 2">
    <name type="scientific">Brochothrix campestris FSL F6-1037</name>
    <dbReference type="NCBI Taxonomy" id="1265861"/>
    <lineage>
        <taxon>Bacteria</taxon>
        <taxon>Bacillati</taxon>
        <taxon>Bacillota</taxon>
        <taxon>Bacilli</taxon>
        <taxon>Bacillales</taxon>
        <taxon>Listeriaceae</taxon>
        <taxon>Brochothrix</taxon>
    </lineage>
</organism>
<sequence length="65" mass="7492">MNKTDKAYYACDEHVDYILDDYIYAEGTFPQINKIEPNDLWITCEYCQNKSVYLVGNVSSPTKCG</sequence>
<dbReference type="STRING" id="1265861.BCAMP_09610"/>
<gene>
    <name evidence="1" type="ORF">BCAMP_09610</name>
</gene>
<dbReference type="Proteomes" id="UP000019243">
    <property type="component" value="Unassembled WGS sequence"/>
</dbReference>
<dbReference type="EMBL" id="AODH01000039">
    <property type="protein sequence ID" value="EUJ37753.1"/>
    <property type="molecule type" value="Genomic_DNA"/>
</dbReference>
<dbReference type="AlphaFoldDB" id="W7CXI8"/>
<keyword evidence="2" id="KW-1185">Reference proteome</keyword>
<dbReference type="NCBIfam" id="TIGR04129">
    <property type="entry name" value="CxxH_BA5709"/>
    <property type="match status" value="1"/>
</dbReference>
<dbReference type="InterPro" id="IPR025626">
    <property type="entry name" value="YyzF"/>
</dbReference>
<dbReference type="Pfam" id="PF14116">
    <property type="entry name" value="YyzF"/>
    <property type="match status" value="1"/>
</dbReference>
<reference evidence="1 2" key="1">
    <citation type="submission" date="2012-12" db="EMBL/GenBank/DDBJ databases">
        <title>Novel taxa of Listeriaceae from agricultural environments in the United States.</title>
        <authorList>
            <person name="den Bakker H.C."/>
            <person name="Allred A."/>
            <person name="Warchocki S."/>
            <person name="Wright E.M."/>
            <person name="Burrell A."/>
            <person name="Nightingale K.K."/>
            <person name="Kephart D."/>
            <person name="Wiedmann M."/>
        </authorList>
    </citation>
    <scope>NUCLEOTIDE SEQUENCE [LARGE SCALE GENOMIC DNA]</scope>
    <source>
        <strain evidence="1 2">FSL F6-1037</strain>
    </source>
</reference>
<name>W7CXI8_9LIST</name>
<evidence type="ECO:0008006" key="3">
    <source>
        <dbReference type="Google" id="ProtNLM"/>
    </source>
</evidence>
<proteinExistence type="predicted"/>